<feature type="transmembrane region" description="Helical" evidence="6">
    <location>
        <begin position="472"/>
        <end position="493"/>
    </location>
</feature>
<feature type="transmembrane region" description="Helical" evidence="6">
    <location>
        <begin position="168"/>
        <end position="191"/>
    </location>
</feature>
<keyword evidence="4 6" id="KW-1133">Transmembrane helix</keyword>
<accession>A0A3M6UWJ9</accession>
<keyword evidence="3 6" id="KW-0812">Transmembrane</keyword>
<feature type="non-terminal residue" evidence="8">
    <location>
        <position position="499"/>
    </location>
</feature>
<keyword evidence="9" id="KW-1185">Reference proteome</keyword>
<feature type="transmembrane region" description="Helical" evidence="6">
    <location>
        <begin position="389"/>
        <end position="410"/>
    </location>
</feature>
<dbReference type="GO" id="GO:0012505">
    <property type="term" value="C:endomembrane system"/>
    <property type="evidence" value="ECO:0007669"/>
    <property type="project" value="UniProtKB-SubCell"/>
</dbReference>
<evidence type="ECO:0000313" key="8">
    <source>
        <dbReference type="EMBL" id="RMX57979.1"/>
    </source>
</evidence>
<evidence type="ECO:0000256" key="4">
    <source>
        <dbReference type="ARBA" id="ARBA00022989"/>
    </source>
</evidence>
<feature type="transmembrane region" description="Helical" evidence="6">
    <location>
        <begin position="100"/>
        <end position="120"/>
    </location>
</feature>
<evidence type="ECO:0000313" key="9">
    <source>
        <dbReference type="Proteomes" id="UP000275408"/>
    </source>
</evidence>
<organism evidence="8 9">
    <name type="scientific">Pocillopora damicornis</name>
    <name type="common">Cauliflower coral</name>
    <name type="synonym">Millepora damicornis</name>
    <dbReference type="NCBI Taxonomy" id="46731"/>
    <lineage>
        <taxon>Eukaryota</taxon>
        <taxon>Metazoa</taxon>
        <taxon>Cnidaria</taxon>
        <taxon>Anthozoa</taxon>
        <taxon>Hexacorallia</taxon>
        <taxon>Scleractinia</taxon>
        <taxon>Astrocoeniina</taxon>
        <taxon>Pocilloporidae</taxon>
        <taxon>Pocillopora</taxon>
    </lineage>
</organism>
<dbReference type="EMBL" id="RCHS01000557">
    <property type="protein sequence ID" value="RMX57979.1"/>
    <property type="molecule type" value="Genomic_DNA"/>
</dbReference>
<feature type="transmembrane region" description="Helical" evidence="6">
    <location>
        <begin position="211"/>
        <end position="237"/>
    </location>
</feature>
<dbReference type="PANTHER" id="PTHR21324:SF2">
    <property type="entry name" value="EG:22E5.9 PROTEIN"/>
    <property type="match status" value="1"/>
</dbReference>
<feature type="transmembrane region" description="Helical" evidence="6">
    <location>
        <begin position="126"/>
        <end position="147"/>
    </location>
</feature>
<dbReference type="InterPro" id="IPR050911">
    <property type="entry name" value="DRAM/TMEM150_Autophagy_Mod"/>
</dbReference>
<evidence type="ECO:0000256" key="2">
    <source>
        <dbReference type="ARBA" id="ARBA00006565"/>
    </source>
</evidence>
<feature type="transmembrane region" description="Helical" evidence="6">
    <location>
        <begin position="430"/>
        <end position="451"/>
    </location>
</feature>
<dbReference type="Pfam" id="PF10277">
    <property type="entry name" value="Frag1"/>
    <property type="match status" value="2"/>
</dbReference>
<feature type="domain" description="CWH43-like N-terminal" evidence="7">
    <location>
        <begin position="388"/>
        <end position="492"/>
    </location>
</feature>
<feature type="transmembrane region" description="Helical" evidence="6">
    <location>
        <begin position="12"/>
        <end position="32"/>
    </location>
</feature>
<dbReference type="PANTHER" id="PTHR21324">
    <property type="entry name" value="FASTING-INDUCIBLE INTEGRAL MEMBRANE PROTEIN TM6P1-RELATED"/>
    <property type="match status" value="1"/>
</dbReference>
<feature type="transmembrane region" description="Helical" evidence="6">
    <location>
        <begin position="61"/>
        <end position="79"/>
    </location>
</feature>
<comment type="caution">
    <text evidence="8">The sequence shown here is derived from an EMBL/GenBank/DDBJ whole genome shotgun (WGS) entry which is preliminary data.</text>
</comment>
<evidence type="ECO:0000256" key="1">
    <source>
        <dbReference type="ARBA" id="ARBA00004127"/>
    </source>
</evidence>
<feature type="domain" description="CWH43-like N-terminal" evidence="7">
    <location>
        <begin position="10"/>
        <end position="243"/>
    </location>
</feature>
<sequence length="499" mass="56377">MIKLDLSPGFGYLPVFWALFTSFTFLLCYTIAVSLNHIYPFVPAISDTGARIPEANLFSEFFNFSALLLAVSVFVRYLQFQMLTKGFESSDLRLSRLNKFGLGFGLVSAFGGTIIANFPSNEEDSMIYVHDTGAVLLFAGGAVYCWIQTCLTYKLSQIGINTQFLFTIRFILSCIITVFGSLFFLAEIFAYEEFRQQSEHVVANWQPSDPGYSVHVLSNISEWIAALCFGLFGMTFFEEFQKISFHIECTPKPQPKYGDGMCQKDVGKNDQEYVTWKASEGFEKWEEDHLAGTAGCDRVMKLDCIGHVQKRLWKALYEFQKSSKWKTEKAAIEKLKKNYGKAIRNNVKREITTTEERDQAVQSTKTEILDGFHTQEALLKASYSMVQSIFSEFLDLLALVGIVSIVVRYLQLDLAIQDLTGEFRSRLSRLRSASVSLGLASMLGITLVSNFRQPNHQKHTEVPGIVHYIGRTVVGVCGITYCSLQTVITYYLIKPQTNT</sequence>
<name>A0A3M6UWJ9_POCDA</name>
<dbReference type="InterPro" id="IPR019402">
    <property type="entry name" value="CWH43_N"/>
</dbReference>
<evidence type="ECO:0000259" key="7">
    <source>
        <dbReference type="Pfam" id="PF10277"/>
    </source>
</evidence>
<reference evidence="8 9" key="1">
    <citation type="journal article" date="2018" name="Sci. Rep.">
        <title>Comparative analysis of the Pocillopora damicornis genome highlights role of immune system in coral evolution.</title>
        <authorList>
            <person name="Cunning R."/>
            <person name="Bay R.A."/>
            <person name="Gillette P."/>
            <person name="Baker A.C."/>
            <person name="Traylor-Knowles N."/>
        </authorList>
    </citation>
    <scope>NUCLEOTIDE SEQUENCE [LARGE SCALE GENOMIC DNA]</scope>
    <source>
        <strain evidence="8">RSMAS</strain>
        <tissue evidence="8">Whole animal</tissue>
    </source>
</reference>
<protein>
    <recommendedName>
        <fullName evidence="7">CWH43-like N-terminal domain-containing protein</fullName>
    </recommendedName>
</protein>
<keyword evidence="5 6" id="KW-0472">Membrane</keyword>
<evidence type="ECO:0000256" key="5">
    <source>
        <dbReference type="ARBA" id="ARBA00023136"/>
    </source>
</evidence>
<comment type="similarity">
    <text evidence="2">Belongs to the DRAM/TMEM150 family.</text>
</comment>
<dbReference type="Proteomes" id="UP000275408">
    <property type="component" value="Unassembled WGS sequence"/>
</dbReference>
<dbReference type="AlphaFoldDB" id="A0A3M6UWJ9"/>
<comment type="subcellular location">
    <subcellularLocation>
        <location evidence="1">Endomembrane system</location>
        <topology evidence="1">Multi-pass membrane protein</topology>
    </subcellularLocation>
</comment>
<dbReference type="OrthoDB" id="191706at2759"/>
<evidence type="ECO:0000256" key="6">
    <source>
        <dbReference type="SAM" id="Phobius"/>
    </source>
</evidence>
<evidence type="ECO:0000256" key="3">
    <source>
        <dbReference type="ARBA" id="ARBA00022692"/>
    </source>
</evidence>
<proteinExistence type="inferred from homology"/>
<gene>
    <name evidence="8" type="ORF">pdam_00015918</name>
</gene>